<protein>
    <recommendedName>
        <fullName evidence="2">Integrase catalytic domain-containing protein</fullName>
    </recommendedName>
</protein>
<feature type="domain" description="Integrase catalytic" evidence="2">
    <location>
        <begin position="142"/>
        <end position="310"/>
    </location>
</feature>
<dbReference type="eggNOG" id="COG2801">
    <property type="taxonomic scope" value="Bacteria"/>
</dbReference>
<sequence>MGTKGRGSLTSTTNRDIIIKLVEQAVAGGASQQLACEEIGISVRTLQRWCKDGAPGADQRPSAKRPEPANKLTDVECKEILEIVNQPEFQSLPPSQIVPILADQGIYIASESTFYRVMRQAGEQNHRGRCKAPSKRPKSTHCATEPNRVWSWDITYLPGPARGLYFYLYLILDVFSRDIVGWEVWLEESAEHASQLIRRAVMAQNITRQEEPLVLHSDNGSPMKGASMLETLYQLGITPSRSRPRVSNDNPYSESIFRTCKYRPNYPIGGFVTINDARAWVKEFVHWYNFNHRHSGIKFLTPHQRHSGQGEEILEKRHQLYEAAKARHPERWTRQTRNWSLPNEVWLNPEKSQVEDRVESKPDAS</sequence>
<dbReference type="KEGG" id="dsy:DSY4578"/>
<dbReference type="GO" id="GO:0015074">
    <property type="term" value="P:DNA integration"/>
    <property type="evidence" value="ECO:0007669"/>
    <property type="project" value="InterPro"/>
</dbReference>
<feature type="region of interest" description="Disordered" evidence="1">
    <location>
        <begin position="52"/>
        <end position="71"/>
    </location>
</feature>
<dbReference type="InterPro" id="IPR050900">
    <property type="entry name" value="Transposase_IS3/IS150/IS904"/>
</dbReference>
<keyword evidence="4" id="KW-1185">Reference proteome</keyword>
<reference evidence="3 4" key="1">
    <citation type="journal article" date="2006" name="J. Bacteriol.">
        <title>Complete genome sequence of the dehalorespiring bacterium Desulfitobacterium hafniense Y51 and comparison with Dehalococcoides ethenogenes 195.</title>
        <authorList>
            <person name="Nonaka H."/>
            <person name="Keresztes G."/>
            <person name="Shinoda Y."/>
            <person name="Ikenaga Y."/>
            <person name="Abe M."/>
            <person name="Naito K."/>
            <person name="Inatomi K."/>
            <person name="Furukawa K."/>
            <person name="Inui M."/>
            <person name="Yukawa H."/>
        </authorList>
    </citation>
    <scope>NUCLEOTIDE SEQUENCE [LARGE SCALE GENOMIC DNA]</scope>
    <source>
        <strain evidence="3 4">Y51</strain>
    </source>
</reference>
<dbReference type="InterPro" id="IPR009057">
    <property type="entry name" value="Homeodomain-like_sf"/>
</dbReference>
<dbReference type="EMBL" id="AP008230">
    <property type="protein sequence ID" value="BAE86367.1"/>
    <property type="molecule type" value="Genomic_DNA"/>
</dbReference>
<evidence type="ECO:0000313" key="3">
    <source>
        <dbReference type="EMBL" id="BAE86367.1"/>
    </source>
</evidence>
<dbReference type="InterPro" id="IPR001584">
    <property type="entry name" value="Integrase_cat-core"/>
</dbReference>
<dbReference type="GO" id="GO:0003676">
    <property type="term" value="F:nucleic acid binding"/>
    <property type="evidence" value="ECO:0007669"/>
    <property type="project" value="InterPro"/>
</dbReference>
<gene>
    <name evidence="3" type="ordered locus">DSY4578</name>
</gene>
<dbReference type="SUPFAM" id="SSF53098">
    <property type="entry name" value="Ribonuclease H-like"/>
    <property type="match status" value="1"/>
</dbReference>
<dbReference type="STRING" id="138119.DSY4578"/>
<dbReference type="PANTHER" id="PTHR46889">
    <property type="entry name" value="TRANSPOSASE INSF FOR INSERTION SEQUENCE IS3B-RELATED"/>
    <property type="match status" value="1"/>
</dbReference>
<dbReference type="Pfam" id="PF13565">
    <property type="entry name" value="HTH_32"/>
    <property type="match status" value="1"/>
</dbReference>
<dbReference type="InterPro" id="IPR036397">
    <property type="entry name" value="RNaseH_sf"/>
</dbReference>
<dbReference type="NCBIfam" id="NF033516">
    <property type="entry name" value="transpos_IS3"/>
    <property type="match status" value="1"/>
</dbReference>
<dbReference type="Gene3D" id="3.30.420.10">
    <property type="entry name" value="Ribonuclease H-like superfamily/Ribonuclease H"/>
    <property type="match status" value="1"/>
</dbReference>
<dbReference type="Pfam" id="PF00665">
    <property type="entry name" value="rve"/>
    <property type="match status" value="1"/>
</dbReference>
<evidence type="ECO:0000259" key="2">
    <source>
        <dbReference type="PROSITE" id="PS50994"/>
    </source>
</evidence>
<evidence type="ECO:0000256" key="1">
    <source>
        <dbReference type="SAM" id="MobiDB-lite"/>
    </source>
</evidence>
<dbReference type="PANTHER" id="PTHR46889:SF4">
    <property type="entry name" value="TRANSPOSASE INSO FOR INSERTION SEQUENCE ELEMENT IS911B-RELATED"/>
    <property type="match status" value="1"/>
</dbReference>
<dbReference type="InterPro" id="IPR048020">
    <property type="entry name" value="Transpos_IS3"/>
</dbReference>
<dbReference type="PROSITE" id="PS50994">
    <property type="entry name" value="INTEGRASE"/>
    <property type="match status" value="1"/>
</dbReference>
<dbReference type="Proteomes" id="UP000001946">
    <property type="component" value="Chromosome"/>
</dbReference>
<organism evidence="3 4">
    <name type="scientific">Desulfitobacterium hafniense (strain Y51)</name>
    <dbReference type="NCBI Taxonomy" id="138119"/>
    <lineage>
        <taxon>Bacteria</taxon>
        <taxon>Bacillati</taxon>
        <taxon>Bacillota</taxon>
        <taxon>Clostridia</taxon>
        <taxon>Eubacteriales</taxon>
        <taxon>Desulfitobacteriaceae</taxon>
        <taxon>Desulfitobacterium</taxon>
    </lineage>
</organism>
<dbReference type="AlphaFoldDB" id="Q24NM5"/>
<dbReference type="SUPFAM" id="SSF46689">
    <property type="entry name" value="Homeodomain-like"/>
    <property type="match status" value="1"/>
</dbReference>
<evidence type="ECO:0000313" key="4">
    <source>
        <dbReference type="Proteomes" id="UP000001946"/>
    </source>
</evidence>
<dbReference type="InterPro" id="IPR012337">
    <property type="entry name" value="RNaseH-like_sf"/>
</dbReference>
<dbReference type="HOGENOM" id="CLU_043663_1_0_9"/>
<accession>Q24NM5</accession>
<name>Q24NM5_DESHY</name>
<proteinExistence type="predicted"/>